<keyword evidence="2" id="KW-1185">Reference proteome</keyword>
<name>A0ABX6QT63_9HYPH</name>
<sequence>MDEQARDGTAFFWTSQGDITSGFSPSLNSLAGRKEDKLSRLPNRYFTQPNDQNEPANVCETTELASRARDLFGPEAPSVVAFCALDAWLAEDRASFNSMAAVFKRLQN</sequence>
<gene>
    <name evidence="1" type="ORF">FE840_019080</name>
</gene>
<evidence type="ECO:0000313" key="2">
    <source>
        <dbReference type="Proteomes" id="UP000308530"/>
    </source>
</evidence>
<dbReference type="Proteomes" id="UP000308530">
    <property type="component" value="Plasmid pPRADMK78_01"/>
</dbReference>
<accession>A0ABX6QT63</accession>
<proteinExistence type="predicted"/>
<reference evidence="1 2" key="1">
    <citation type="submission" date="2020-06" db="EMBL/GenBank/DDBJ databases">
        <title>Genome sequence of Rhizobium sp strain ADMK78.</title>
        <authorList>
            <person name="Rahi P."/>
        </authorList>
    </citation>
    <scope>NUCLEOTIDE SEQUENCE [LARGE SCALE GENOMIC DNA]</scope>
    <source>
        <strain evidence="1 2">ADMK78</strain>
        <plasmid evidence="1 2">pPRADMK78_01</plasmid>
    </source>
</reference>
<organism evidence="1 2">
    <name type="scientific">Peteryoungia desertarenae</name>
    <dbReference type="NCBI Taxonomy" id="1813451"/>
    <lineage>
        <taxon>Bacteria</taxon>
        <taxon>Pseudomonadati</taxon>
        <taxon>Pseudomonadota</taxon>
        <taxon>Alphaproteobacteria</taxon>
        <taxon>Hyphomicrobiales</taxon>
        <taxon>Rhizobiaceae</taxon>
        <taxon>Peteryoungia</taxon>
    </lineage>
</organism>
<keyword evidence="1" id="KW-0614">Plasmid</keyword>
<dbReference type="RefSeq" id="WP_138289226.1">
    <property type="nucleotide sequence ID" value="NZ_CP058351.1"/>
</dbReference>
<evidence type="ECO:0000313" key="1">
    <source>
        <dbReference type="EMBL" id="QLF71733.1"/>
    </source>
</evidence>
<dbReference type="EMBL" id="CP058351">
    <property type="protein sequence ID" value="QLF71733.1"/>
    <property type="molecule type" value="Genomic_DNA"/>
</dbReference>
<protein>
    <submittedName>
        <fullName evidence="1">Uncharacterized protein</fullName>
    </submittedName>
</protein>
<geneLocation type="plasmid" evidence="1 2">
    <name>pPRADMK78_01</name>
</geneLocation>